<dbReference type="EMBL" id="JAPWTJ010001559">
    <property type="protein sequence ID" value="KAJ8970856.1"/>
    <property type="molecule type" value="Genomic_DNA"/>
</dbReference>
<sequence length="729" mass="84378">MHFAMKLKFQITIWYQDIKPVIEDDGTESNINKKKRRLSKGIKNQYIEDFIDNSVLEHTTSEGSKVNHSDESDNKFDAFYNTSSDNSEVTQINPQDKAVGTYQYESLGQIVNSIDKGLNKTSNEIDKSMKYSQLGESENDVECTNKKHYKDKKTFCFYCEKDVSHFSRHLSTWHKYEIEVQRILSYNCKSKERRHAMSVLGKRGNFLKNRSAVQLRPVKRVESVSISSPNEFLPCTHCLGFYRKKSLYRHTKKCNSQPELVNVRRQHAQSDGHTALLMLFKHDELLKKELFPRMRADEIAAIAKKDALICNYAYSYIKGRRSKGNIDLIVRQNIRRLARLLQYAKKENNEINKLIYLLRPALFQTVVNGVNEIGKYNKDTDTYESPTVAINFGTLIKKCCDLAYIQLLQKPNTGHRKELKILKTLVESQWANEISAQAGANLNEKKWNKEELMPLTSDLKKLKDYLETVSNTIWTKKNHVAYNTLKEVVYCQIILINRRRPAEVAQLKKTNLNIVSQRPRKFFLSHVTALLSGVKEDEVKNEEVFRYFVENSGIETNEYVFHTDGKSCIDGTKILYKHALKCGVENARSISATRLWKHLATVTQLLQFSKDDLEQLSRLSDSTYQTAKLSKLLLLATEGGLEKYKGMQIDDIDIDLNPITEEWSLEDKLSCEDNEDFHKFTPPTETQNVNASNKRNVSSKQSWSNSQKKRFRKVQGDEWFRKVQGDAAR</sequence>
<dbReference type="PANTHER" id="PTHR33480">
    <property type="entry name" value="SET DOMAIN-CONTAINING PROTEIN-RELATED"/>
    <property type="match status" value="1"/>
</dbReference>
<evidence type="ECO:0000256" key="1">
    <source>
        <dbReference type="SAM" id="MobiDB-lite"/>
    </source>
</evidence>
<feature type="compositionally biased region" description="Polar residues" evidence="1">
    <location>
        <begin position="683"/>
        <end position="696"/>
    </location>
</feature>
<dbReference type="Proteomes" id="UP001162164">
    <property type="component" value="Unassembled WGS sequence"/>
</dbReference>
<dbReference type="PANTHER" id="PTHR33480:SF1">
    <property type="entry name" value="TYR RECOMBINASE DOMAIN-CONTAINING PROTEIN"/>
    <property type="match status" value="1"/>
</dbReference>
<accession>A0ABQ9J0X7</accession>
<comment type="caution">
    <text evidence="2">The sequence shown here is derived from an EMBL/GenBank/DDBJ whole genome shotgun (WGS) entry which is preliminary data.</text>
</comment>
<keyword evidence="3" id="KW-1185">Reference proteome</keyword>
<feature type="region of interest" description="Disordered" evidence="1">
    <location>
        <begin position="674"/>
        <end position="710"/>
    </location>
</feature>
<evidence type="ECO:0000313" key="3">
    <source>
        <dbReference type="Proteomes" id="UP001162164"/>
    </source>
</evidence>
<organism evidence="2 3">
    <name type="scientific">Molorchus minor</name>
    <dbReference type="NCBI Taxonomy" id="1323400"/>
    <lineage>
        <taxon>Eukaryota</taxon>
        <taxon>Metazoa</taxon>
        <taxon>Ecdysozoa</taxon>
        <taxon>Arthropoda</taxon>
        <taxon>Hexapoda</taxon>
        <taxon>Insecta</taxon>
        <taxon>Pterygota</taxon>
        <taxon>Neoptera</taxon>
        <taxon>Endopterygota</taxon>
        <taxon>Coleoptera</taxon>
        <taxon>Polyphaga</taxon>
        <taxon>Cucujiformia</taxon>
        <taxon>Chrysomeloidea</taxon>
        <taxon>Cerambycidae</taxon>
        <taxon>Lamiinae</taxon>
        <taxon>Monochamini</taxon>
        <taxon>Molorchus</taxon>
    </lineage>
</organism>
<protein>
    <submittedName>
        <fullName evidence="2">Uncharacterized protein</fullName>
    </submittedName>
</protein>
<reference evidence="2" key="1">
    <citation type="journal article" date="2023" name="Insect Mol. Biol.">
        <title>Genome sequencing provides insights into the evolution of gene families encoding plant cell wall-degrading enzymes in longhorned beetles.</title>
        <authorList>
            <person name="Shin N.R."/>
            <person name="Okamura Y."/>
            <person name="Kirsch R."/>
            <person name="Pauchet Y."/>
        </authorList>
    </citation>
    <scope>NUCLEOTIDE SEQUENCE</scope>
    <source>
        <strain evidence="2">MMC_N1</strain>
    </source>
</reference>
<proteinExistence type="predicted"/>
<evidence type="ECO:0000313" key="2">
    <source>
        <dbReference type="EMBL" id="KAJ8970856.1"/>
    </source>
</evidence>
<name>A0ABQ9J0X7_9CUCU</name>
<gene>
    <name evidence="2" type="ORF">NQ317_015881</name>
</gene>